<keyword evidence="14" id="KW-1185">Reference proteome</keyword>
<evidence type="ECO:0000256" key="6">
    <source>
        <dbReference type="ARBA" id="ARBA00023053"/>
    </source>
</evidence>
<proteinExistence type="inferred from homology"/>
<evidence type="ECO:0000256" key="9">
    <source>
        <dbReference type="ARBA" id="ARBA00023303"/>
    </source>
</evidence>
<evidence type="ECO:0000256" key="10">
    <source>
        <dbReference type="ARBA" id="ARBA00035120"/>
    </source>
</evidence>
<evidence type="ECO:0000256" key="4">
    <source>
        <dbReference type="ARBA" id="ARBA00022692"/>
    </source>
</evidence>
<sequence>MLPIPLSHIALVALGGAIGAASRFVTVHLVTHRTLGTSLPWGTFAVNLIGSFLIGAVLMTTLESDSGNRLRLLLVTGFLGGFTTFSAFSWELTEMLMERRVGAAALYSFGSVLMCLTATFAGALLMRTFAR</sequence>
<feature type="transmembrane region" description="Helical" evidence="12">
    <location>
        <begin position="72"/>
        <end position="92"/>
    </location>
</feature>
<evidence type="ECO:0000313" key="13">
    <source>
        <dbReference type="EMBL" id="EMD82119.1"/>
    </source>
</evidence>
<dbReference type="PATRIC" id="fig|1234595.3.peg.2407"/>
<comment type="similarity">
    <text evidence="10 12">Belongs to the fluoride channel Fluc/FEX (TC 1.A.43) family.</text>
</comment>
<dbReference type="GO" id="GO:0062054">
    <property type="term" value="F:fluoride channel activity"/>
    <property type="evidence" value="ECO:0007669"/>
    <property type="project" value="UniProtKB-UniRule"/>
</dbReference>
<keyword evidence="12" id="KW-0813">Transport</keyword>
<dbReference type="Proteomes" id="UP000011717">
    <property type="component" value="Unassembled WGS sequence"/>
</dbReference>
<feature type="transmembrane region" description="Helical" evidence="12">
    <location>
        <begin position="104"/>
        <end position="126"/>
    </location>
</feature>
<dbReference type="AlphaFoldDB" id="M2T6H7"/>
<evidence type="ECO:0000256" key="11">
    <source>
        <dbReference type="ARBA" id="ARBA00035585"/>
    </source>
</evidence>
<dbReference type="HAMAP" id="MF_00454">
    <property type="entry name" value="FluC"/>
    <property type="match status" value="1"/>
</dbReference>
<keyword evidence="2 12" id="KW-1003">Cell membrane</keyword>
<keyword evidence="5 12" id="KW-1133">Transmembrane helix</keyword>
<protein>
    <recommendedName>
        <fullName evidence="12">Fluoride-specific ion channel FluC</fullName>
    </recommendedName>
</protein>
<dbReference type="EMBL" id="AMRV01000009">
    <property type="protein sequence ID" value="EMD82119.1"/>
    <property type="molecule type" value="Genomic_DNA"/>
</dbReference>
<comment type="function">
    <text evidence="12">Fluoride-specific ion channel. Important for reducing fluoride concentration in the cell, thus reducing its toxicity.</text>
</comment>
<comment type="subcellular location">
    <subcellularLocation>
        <location evidence="1 12">Cell membrane</location>
        <topology evidence="1 12">Multi-pass membrane protein</topology>
    </subcellularLocation>
</comment>
<keyword evidence="12" id="KW-0479">Metal-binding</keyword>
<keyword evidence="4 12" id="KW-0812">Transmembrane</keyword>
<dbReference type="RefSeq" id="WP_008603231.1">
    <property type="nucleotide sequence ID" value="NZ_AMRV01000009.1"/>
</dbReference>
<keyword evidence="9 12" id="KW-0407">Ion channel</keyword>
<dbReference type="Pfam" id="PF02537">
    <property type="entry name" value="CRCB"/>
    <property type="match status" value="1"/>
</dbReference>
<gene>
    <name evidence="12" type="primary">fluC</name>
    <name evidence="12" type="synonym">crcB</name>
    <name evidence="13" type="ORF">C725_2405</name>
</gene>
<evidence type="ECO:0000256" key="1">
    <source>
        <dbReference type="ARBA" id="ARBA00004651"/>
    </source>
</evidence>
<comment type="activity regulation">
    <text evidence="12">Na(+) is not transported, but it plays an essential structural role and its presence is essential for fluoride channel function.</text>
</comment>
<dbReference type="GO" id="GO:0140114">
    <property type="term" value="P:cellular detoxification of fluoride"/>
    <property type="evidence" value="ECO:0007669"/>
    <property type="project" value="UniProtKB-UniRule"/>
</dbReference>
<organism evidence="13 14">
    <name type="scientific">Pacificimonas flava</name>
    <dbReference type="NCBI Taxonomy" id="1234595"/>
    <lineage>
        <taxon>Bacteria</taxon>
        <taxon>Pseudomonadati</taxon>
        <taxon>Pseudomonadota</taxon>
        <taxon>Alphaproteobacteria</taxon>
        <taxon>Sphingomonadales</taxon>
        <taxon>Sphingosinicellaceae</taxon>
        <taxon>Pacificimonas</taxon>
    </lineage>
</organism>
<evidence type="ECO:0000256" key="2">
    <source>
        <dbReference type="ARBA" id="ARBA00022475"/>
    </source>
</evidence>
<comment type="catalytic activity">
    <reaction evidence="11">
        <text>fluoride(in) = fluoride(out)</text>
        <dbReference type="Rhea" id="RHEA:76159"/>
        <dbReference type="ChEBI" id="CHEBI:17051"/>
    </reaction>
    <physiologicalReaction direction="left-to-right" evidence="11">
        <dbReference type="Rhea" id="RHEA:76160"/>
    </physiologicalReaction>
</comment>
<dbReference type="GO" id="GO:0005886">
    <property type="term" value="C:plasma membrane"/>
    <property type="evidence" value="ECO:0007669"/>
    <property type="project" value="UniProtKB-SubCell"/>
</dbReference>
<evidence type="ECO:0000256" key="5">
    <source>
        <dbReference type="ARBA" id="ARBA00022989"/>
    </source>
</evidence>
<dbReference type="OrthoDB" id="9806299at2"/>
<feature type="binding site" evidence="12">
    <location>
        <position position="83"/>
    </location>
    <ligand>
        <name>Na(+)</name>
        <dbReference type="ChEBI" id="CHEBI:29101"/>
        <note>structural</note>
    </ligand>
</feature>
<feature type="transmembrane region" description="Helical" evidence="12">
    <location>
        <begin position="39"/>
        <end position="60"/>
    </location>
</feature>
<evidence type="ECO:0000313" key="14">
    <source>
        <dbReference type="Proteomes" id="UP000011717"/>
    </source>
</evidence>
<dbReference type="PANTHER" id="PTHR28259">
    <property type="entry name" value="FLUORIDE EXPORT PROTEIN 1-RELATED"/>
    <property type="match status" value="1"/>
</dbReference>
<keyword evidence="8 12" id="KW-0472">Membrane</keyword>
<evidence type="ECO:0000256" key="12">
    <source>
        <dbReference type="HAMAP-Rule" id="MF_00454"/>
    </source>
</evidence>
<dbReference type="InterPro" id="IPR003691">
    <property type="entry name" value="FluC"/>
</dbReference>
<dbReference type="PANTHER" id="PTHR28259:SF1">
    <property type="entry name" value="FLUORIDE EXPORT PROTEIN 1-RELATED"/>
    <property type="match status" value="1"/>
</dbReference>
<dbReference type="GO" id="GO:0046872">
    <property type="term" value="F:metal ion binding"/>
    <property type="evidence" value="ECO:0007669"/>
    <property type="project" value="UniProtKB-KW"/>
</dbReference>
<comment type="caution">
    <text evidence="13">The sequence shown here is derived from an EMBL/GenBank/DDBJ whole genome shotgun (WGS) entry which is preliminary data.</text>
</comment>
<feature type="binding site" evidence="12">
    <location>
        <position position="80"/>
    </location>
    <ligand>
        <name>Na(+)</name>
        <dbReference type="ChEBI" id="CHEBI:29101"/>
        <note>structural</note>
    </ligand>
</feature>
<reference evidence="13 14" key="1">
    <citation type="journal article" date="2013" name="Genome Announc.">
        <title>Draft Genome Sequence of Strain JLT2015T, Belonging to the Family Sphingomonadaceae of the Alphaproteobacteria.</title>
        <authorList>
            <person name="Tang K."/>
            <person name="Liu K."/>
            <person name="Li S."/>
            <person name="Jiao N."/>
        </authorList>
    </citation>
    <scope>NUCLEOTIDE SEQUENCE [LARGE SCALE GENOMIC DNA]</scope>
    <source>
        <strain evidence="13 14">JLT2015</strain>
    </source>
</reference>
<evidence type="ECO:0000256" key="3">
    <source>
        <dbReference type="ARBA" id="ARBA00022519"/>
    </source>
</evidence>
<keyword evidence="3" id="KW-0997">Cell inner membrane</keyword>
<evidence type="ECO:0000256" key="7">
    <source>
        <dbReference type="ARBA" id="ARBA00023065"/>
    </source>
</evidence>
<keyword evidence="7 12" id="KW-0406">Ion transport</keyword>
<accession>M2T6H7</accession>
<dbReference type="NCBIfam" id="TIGR00494">
    <property type="entry name" value="crcB"/>
    <property type="match status" value="1"/>
</dbReference>
<keyword evidence="6 12" id="KW-0915">Sodium</keyword>
<evidence type="ECO:0000256" key="8">
    <source>
        <dbReference type="ARBA" id="ARBA00023136"/>
    </source>
</evidence>
<name>M2T6H7_9SPHN</name>